<accession>D2Q5W2</accession>
<keyword evidence="9" id="KW-1185">Reference proteome</keyword>
<dbReference type="Proteomes" id="UP000008693">
    <property type="component" value="Chromosome"/>
</dbReference>
<evidence type="ECO:0000259" key="7">
    <source>
        <dbReference type="Pfam" id="PF06414"/>
    </source>
</evidence>
<feature type="domain" description="Zeta toxin" evidence="7">
    <location>
        <begin position="123"/>
        <end position="308"/>
    </location>
</feature>
<evidence type="ECO:0000256" key="5">
    <source>
        <dbReference type="ARBA" id="ARBA00032897"/>
    </source>
</evidence>
<dbReference type="InterPro" id="IPR027417">
    <property type="entry name" value="P-loop_NTPase"/>
</dbReference>
<dbReference type="eggNOG" id="COG1100">
    <property type="taxonomic scope" value="Bacteria"/>
</dbReference>
<reference evidence="8 9" key="1">
    <citation type="journal article" date="2009" name="PLoS Genet.">
        <title>The Bifidobacterium dentium Bd1 genome sequence reflects its genetic adaptation to the human oral cavity.</title>
        <authorList>
            <person name="Ventura M."/>
            <person name="Turroni F."/>
            <person name="Zomer A."/>
            <person name="Foroni E."/>
            <person name="Giubellini V."/>
            <person name="Bottacini F."/>
            <person name="Canchaya C."/>
            <person name="Claesson M.J."/>
            <person name="He F."/>
            <person name="Mantzourani M."/>
            <person name="Mulas L."/>
            <person name="Ferrarini A."/>
            <person name="Gao B."/>
            <person name="Delledonne M."/>
            <person name="Henrissat B."/>
            <person name="Coutinho P."/>
            <person name="Oggioni M."/>
            <person name="Gupta R.S."/>
            <person name="Zhang Z."/>
            <person name="Beighton D."/>
            <person name="Fitzgerald G.F."/>
            <person name="O'Toole P.W."/>
            <person name="van Sinderen D."/>
        </authorList>
    </citation>
    <scope>NUCLEOTIDE SEQUENCE [LARGE SCALE GENOMIC DNA]</scope>
    <source>
        <strain evidence="9">ATCC 27534 / DSM 20436 / JCM 1195 / Bd1</strain>
    </source>
</reference>
<dbReference type="HOGENOM" id="CLU_045225_0_0_11"/>
<protein>
    <recommendedName>
        <fullName evidence="5">UDP-N-acetylglucosamine kinase</fullName>
        <ecNumber evidence="2">2.7.1.176</ecNumber>
    </recommendedName>
    <alternativeName>
        <fullName evidence="5">UDP-N-acetylglucosamine kinase</fullName>
    </alternativeName>
</protein>
<evidence type="ECO:0000256" key="4">
    <source>
        <dbReference type="ARBA" id="ARBA00022840"/>
    </source>
</evidence>
<dbReference type="EC" id="2.7.1.176" evidence="2"/>
<organism evidence="8 9">
    <name type="scientific">Bifidobacterium dentium (strain ATCC 27534 / DSM 20436 / JCM 1195 / Bd1)</name>
    <dbReference type="NCBI Taxonomy" id="401473"/>
    <lineage>
        <taxon>Bacteria</taxon>
        <taxon>Bacillati</taxon>
        <taxon>Actinomycetota</taxon>
        <taxon>Actinomycetes</taxon>
        <taxon>Bifidobacteriales</taxon>
        <taxon>Bifidobacteriaceae</taxon>
        <taxon>Bifidobacterium</taxon>
    </lineage>
</organism>
<dbReference type="GO" id="GO:0005524">
    <property type="term" value="F:ATP binding"/>
    <property type="evidence" value="ECO:0007669"/>
    <property type="project" value="UniProtKB-KW"/>
</dbReference>
<dbReference type="GeneID" id="31606896"/>
<dbReference type="SUPFAM" id="SSF52540">
    <property type="entry name" value="P-loop containing nucleoside triphosphate hydrolases"/>
    <property type="match status" value="1"/>
</dbReference>
<dbReference type="AlphaFoldDB" id="D2Q5W2"/>
<keyword evidence="4" id="KW-0067">ATP-binding</keyword>
<evidence type="ECO:0000256" key="6">
    <source>
        <dbReference type="ARBA" id="ARBA00048178"/>
    </source>
</evidence>
<dbReference type="Gene3D" id="3.40.50.300">
    <property type="entry name" value="P-loop containing nucleotide triphosphate hydrolases"/>
    <property type="match status" value="1"/>
</dbReference>
<sequence>MGSDGIEWGLEELTGSVLYDVFYESTTMLAGRMLAQQRLGAAQGNWYREHWARMNRYELLFDRDKVDPTDRETLIRLKQENDSKREGRAHLAVPWHAVGRNLAVDVKGIWRDDIRPIIDAAERSDDPCTVFVGGQPGAGKTRATRLVRISGLHDGSLLPVNGDDLRQYHPDYNRLCDEDPLAMPERTAKASAAWIRMTMEYVDENRIPAIVEGTWRNAATVLDEAANAKRAGRSTHAVVLAVPPVLSRIAILERYYRDRSAGLPARWTPASAHENAVANLPATVRAVATSPLIDRFTVISRDGEVLFDGTGGRKEDGWDEWRDAMSRFDFAERDAQLARINFLERAWSAFTPDNDDARMLLDRIHKTIRPKAGYNAVYVMDDYEELMRGADPRVVAKAREGQRWDPSDRFFIWSEPDTGYFLGGKLYDVPEDDEGALYSFPAESPLIWCRCFDWSEAYDARNQARGEWLASGRKRPR</sequence>
<name>D2Q5W2_BIFDB</name>
<dbReference type="Pfam" id="PF06414">
    <property type="entry name" value="Zeta_toxin"/>
    <property type="match status" value="1"/>
</dbReference>
<dbReference type="InterPro" id="IPR010488">
    <property type="entry name" value="Zeta_toxin_domain"/>
</dbReference>
<comment type="catalytic activity">
    <reaction evidence="6">
        <text>UDP-N-acetyl-alpha-D-glucosamine + ATP = UDP-N-acetyl-alpha-D-glucosamine 3'-phosphate + ADP + H(+)</text>
        <dbReference type="Rhea" id="RHEA:32671"/>
        <dbReference type="ChEBI" id="CHEBI:15378"/>
        <dbReference type="ChEBI" id="CHEBI:30616"/>
        <dbReference type="ChEBI" id="CHEBI:57705"/>
        <dbReference type="ChEBI" id="CHEBI:64353"/>
        <dbReference type="ChEBI" id="CHEBI:456216"/>
        <dbReference type="EC" id="2.7.1.176"/>
    </reaction>
</comment>
<dbReference type="GO" id="GO:0016301">
    <property type="term" value="F:kinase activity"/>
    <property type="evidence" value="ECO:0007669"/>
    <property type="project" value="InterPro"/>
</dbReference>
<gene>
    <name evidence="8" type="ordered locus">BDP_1737</name>
</gene>
<keyword evidence="3" id="KW-0547">Nucleotide-binding</keyword>
<dbReference type="KEGG" id="bde:BDP_1737"/>
<proteinExistence type="inferred from homology"/>
<comment type="similarity">
    <text evidence="1">Belongs to the zeta toxin family.</text>
</comment>
<evidence type="ECO:0000256" key="3">
    <source>
        <dbReference type="ARBA" id="ARBA00022741"/>
    </source>
</evidence>
<evidence type="ECO:0000313" key="8">
    <source>
        <dbReference type="EMBL" id="ADB10327.1"/>
    </source>
</evidence>
<evidence type="ECO:0000256" key="1">
    <source>
        <dbReference type="ARBA" id="ARBA00009104"/>
    </source>
</evidence>
<evidence type="ECO:0000256" key="2">
    <source>
        <dbReference type="ARBA" id="ARBA00011963"/>
    </source>
</evidence>
<dbReference type="EMBL" id="CP001750">
    <property type="protein sequence ID" value="ADB10327.1"/>
    <property type="molecule type" value="Genomic_DNA"/>
</dbReference>
<dbReference type="STRING" id="401473.BDP_1737"/>
<evidence type="ECO:0000313" key="9">
    <source>
        <dbReference type="Proteomes" id="UP000008693"/>
    </source>
</evidence>
<dbReference type="RefSeq" id="WP_012902433.1">
    <property type="nucleotide sequence ID" value="NC_013714.1"/>
</dbReference>